<protein>
    <recommendedName>
        <fullName evidence="1">Fibronectin type-III domain-containing protein</fullName>
    </recommendedName>
</protein>
<feature type="non-terminal residue" evidence="2">
    <location>
        <position position="73"/>
    </location>
</feature>
<dbReference type="PROSITE" id="PS50853">
    <property type="entry name" value="FN3"/>
    <property type="match status" value="1"/>
</dbReference>
<accession>A0ABD0NP99</accession>
<dbReference type="InterPro" id="IPR036116">
    <property type="entry name" value="FN3_sf"/>
</dbReference>
<feature type="domain" description="Fibronectin type-III" evidence="1">
    <location>
        <begin position="1"/>
        <end position="73"/>
    </location>
</feature>
<sequence length="73" mass="8382">TEGNLTAFFIERQTLPEPVKKRNSDLPWLKLVDLHPDSRHYQINNLDPIGTYAFRVTAINHRTIGNPSEIKSP</sequence>
<keyword evidence="3" id="KW-1185">Reference proteome</keyword>
<dbReference type="Proteomes" id="UP001529510">
    <property type="component" value="Unassembled WGS sequence"/>
</dbReference>
<dbReference type="AlphaFoldDB" id="A0ABD0NP99"/>
<reference evidence="2 3" key="1">
    <citation type="submission" date="2024-05" db="EMBL/GenBank/DDBJ databases">
        <title>Genome sequencing and assembly of Indian major carp, Cirrhinus mrigala (Hamilton, 1822).</title>
        <authorList>
            <person name="Mohindra V."/>
            <person name="Chowdhury L.M."/>
            <person name="Lal K."/>
            <person name="Jena J.K."/>
        </authorList>
    </citation>
    <scope>NUCLEOTIDE SEQUENCE [LARGE SCALE GENOMIC DNA]</scope>
    <source>
        <strain evidence="2">CM1030</strain>
        <tissue evidence="2">Blood</tissue>
    </source>
</reference>
<dbReference type="InterPro" id="IPR013783">
    <property type="entry name" value="Ig-like_fold"/>
</dbReference>
<comment type="caution">
    <text evidence="2">The sequence shown here is derived from an EMBL/GenBank/DDBJ whole genome shotgun (WGS) entry which is preliminary data.</text>
</comment>
<proteinExistence type="predicted"/>
<evidence type="ECO:0000313" key="2">
    <source>
        <dbReference type="EMBL" id="KAL0162756.1"/>
    </source>
</evidence>
<evidence type="ECO:0000259" key="1">
    <source>
        <dbReference type="PROSITE" id="PS50853"/>
    </source>
</evidence>
<dbReference type="SUPFAM" id="SSF49265">
    <property type="entry name" value="Fibronectin type III"/>
    <property type="match status" value="1"/>
</dbReference>
<dbReference type="CDD" id="cd00063">
    <property type="entry name" value="FN3"/>
    <property type="match status" value="1"/>
</dbReference>
<dbReference type="EMBL" id="JAMKFB020000021">
    <property type="protein sequence ID" value="KAL0162756.1"/>
    <property type="molecule type" value="Genomic_DNA"/>
</dbReference>
<feature type="non-terminal residue" evidence="2">
    <location>
        <position position="1"/>
    </location>
</feature>
<dbReference type="Gene3D" id="2.60.40.10">
    <property type="entry name" value="Immunoglobulins"/>
    <property type="match status" value="1"/>
</dbReference>
<gene>
    <name evidence="2" type="ORF">M9458_042152</name>
</gene>
<dbReference type="InterPro" id="IPR003961">
    <property type="entry name" value="FN3_dom"/>
</dbReference>
<name>A0ABD0NP99_CIRMR</name>
<organism evidence="2 3">
    <name type="scientific">Cirrhinus mrigala</name>
    <name type="common">Mrigala</name>
    <dbReference type="NCBI Taxonomy" id="683832"/>
    <lineage>
        <taxon>Eukaryota</taxon>
        <taxon>Metazoa</taxon>
        <taxon>Chordata</taxon>
        <taxon>Craniata</taxon>
        <taxon>Vertebrata</taxon>
        <taxon>Euteleostomi</taxon>
        <taxon>Actinopterygii</taxon>
        <taxon>Neopterygii</taxon>
        <taxon>Teleostei</taxon>
        <taxon>Ostariophysi</taxon>
        <taxon>Cypriniformes</taxon>
        <taxon>Cyprinidae</taxon>
        <taxon>Labeoninae</taxon>
        <taxon>Labeonini</taxon>
        <taxon>Cirrhinus</taxon>
    </lineage>
</organism>
<evidence type="ECO:0000313" key="3">
    <source>
        <dbReference type="Proteomes" id="UP001529510"/>
    </source>
</evidence>